<evidence type="ECO:0000313" key="2">
    <source>
        <dbReference type="Proteomes" id="UP000218785"/>
    </source>
</evidence>
<evidence type="ECO:0000313" key="1">
    <source>
        <dbReference type="EMBL" id="BAZ00514.1"/>
    </source>
</evidence>
<dbReference type="AlphaFoldDB" id="A0A1Z4N459"/>
<keyword evidence="2" id="KW-1185">Reference proteome</keyword>
<organism evidence="1 2">
    <name type="scientific">Tolypothrix tenuis PCC 7101</name>
    <dbReference type="NCBI Taxonomy" id="231146"/>
    <lineage>
        <taxon>Bacteria</taxon>
        <taxon>Bacillati</taxon>
        <taxon>Cyanobacteriota</taxon>
        <taxon>Cyanophyceae</taxon>
        <taxon>Nostocales</taxon>
        <taxon>Tolypothrichaceae</taxon>
        <taxon>Tolypothrix</taxon>
    </lineage>
</organism>
<accession>A0A1Z4N459</accession>
<dbReference type="EMBL" id="AP018248">
    <property type="protein sequence ID" value="BAZ00514.1"/>
    <property type="molecule type" value="Genomic_DNA"/>
</dbReference>
<protein>
    <submittedName>
        <fullName evidence="1">Uncharacterized protein</fullName>
    </submittedName>
</protein>
<sequence>MKLDTQPMRLNYNVPQHLIPSILLIAETHGITPAYWLRKTLENAVNAYQQEHSR</sequence>
<proteinExistence type="predicted"/>
<gene>
    <name evidence="1" type="ORF">NIES37_45060</name>
</gene>
<reference evidence="1 2" key="1">
    <citation type="submission" date="2017-06" db="EMBL/GenBank/DDBJ databases">
        <title>Genome sequencing of cyanobaciteial culture collection at National Institute for Environmental Studies (NIES).</title>
        <authorList>
            <person name="Hirose Y."/>
            <person name="Shimura Y."/>
            <person name="Fujisawa T."/>
            <person name="Nakamura Y."/>
            <person name="Kawachi M."/>
        </authorList>
    </citation>
    <scope>NUCLEOTIDE SEQUENCE [LARGE SCALE GENOMIC DNA]</scope>
    <source>
        <strain evidence="1 2">NIES-37</strain>
    </source>
</reference>
<dbReference type="KEGG" id="ttq:NIES37_45060"/>
<dbReference type="Proteomes" id="UP000218785">
    <property type="component" value="Chromosome"/>
</dbReference>
<name>A0A1Z4N459_9CYAN</name>